<sequence length="165" mass="18779">MILRRTSPDKHREAVETARRASQEAMRALWEDDAKRARTELTAAPKKLDFAEIGWRVALVSALVELKLGKVKAGVTALEKVIDRLDETDLSRDDKGYLRLFALYRASEASKDNRAPASLRERVEHFRFDQTLIDPEIKADFPLKKIEDKPVDPPPPPRSSGEIEF</sequence>
<comment type="caution">
    <text evidence="2">The sequence shown here is derived from an EMBL/GenBank/DDBJ whole genome shotgun (WGS) entry which is preliminary data.</text>
</comment>
<feature type="region of interest" description="Disordered" evidence="1">
    <location>
        <begin position="143"/>
        <end position="165"/>
    </location>
</feature>
<gene>
    <name evidence="2" type="ORF">ACFOOR_04245</name>
</gene>
<evidence type="ECO:0000313" key="3">
    <source>
        <dbReference type="Proteomes" id="UP001595379"/>
    </source>
</evidence>
<protein>
    <submittedName>
        <fullName evidence="2">Uncharacterized protein</fullName>
    </submittedName>
</protein>
<accession>A0ABV6ZV77</accession>
<dbReference type="EMBL" id="JBHRSV010000002">
    <property type="protein sequence ID" value="MFC2925309.1"/>
    <property type="molecule type" value="Genomic_DNA"/>
</dbReference>
<evidence type="ECO:0000256" key="1">
    <source>
        <dbReference type="SAM" id="MobiDB-lite"/>
    </source>
</evidence>
<evidence type="ECO:0000313" key="2">
    <source>
        <dbReference type="EMBL" id="MFC2925309.1"/>
    </source>
</evidence>
<keyword evidence="3" id="KW-1185">Reference proteome</keyword>
<reference evidence="3" key="1">
    <citation type="journal article" date="2019" name="Int. J. Syst. Evol. Microbiol.">
        <title>The Global Catalogue of Microorganisms (GCM) 10K type strain sequencing project: providing services to taxonomists for standard genome sequencing and annotation.</title>
        <authorList>
            <consortium name="The Broad Institute Genomics Platform"/>
            <consortium name="The Broad Institute Genome Sequencing Center for Infectious Disease"/>
            <person name="Wu L."/>
            <person name="Ma J."/>
        </authorList>
    </citation>
    <scope>NUCLEOTIDE SEQUENCE [LARGE SCALE GENOMIC DNA]</scope>
    <source>
        <strain evidence="3">KCTC 52487</strain>
    </source>
</reference>
<organism evidence="2 3">
    <name type="scientific">Hyphobacterium vulgare</name>
    <dbReference type="NCBI Taxonomy" id="1736751"/>
    <lineage>
        <taxon>Bacteria</taxon>
        <taxon>Pseudomonadati</taxon>
        <taxon>Pseudomonadota</taxon>
        <taxon>Alphaproteobacteria</taxon>
        <taxon>Maricaulales</taxon>
        <taxon>Maricaulaceae</taxon>
        <taxon>Hyphobacterium</taxon>
    </lineage>
</organism>
<dbReference type="RefSeq" id="WP_343165063.1">
    <property type="nucleotide sequence ID" value="NZ_JBHRSV010000002.1"/>
</dbReference>
<name>A0ABV6ZV77_9PROT</name>
<proteinExistence type="predicted"/>
<dbReference type="Proteomes" id="UP001595379">
    <property type="component" value="Unassembled WGS sequence"/>
</dbReference>